<dbReference type="EMBL" id="JACJII010000001">
    <property type="protein sequence ID" value="MBA9004258.1"/>
    <property type="molecule type" value="Genomic_DNA"/>
</dbReference>
<accession>A0A7W3R8E8</accession>
<feature type="transmembrane region" description="Helical" evidence="2">
    <location>
        <begin position="93"/>
        <end position="116"/>
    </location>
</feature>
<gene>
    <name evidence="3" type="ORF">HNR21_003140</name>
</gene>
<keyword evidence="2" id="KW-0812">Transmembrane</keyword>
<dbReference type="AlphaFoldDB" id="A0A7W3R8E8"/>
<dbReference type="RefSeq" id="WP_119727752.1">
    <property type="nucleotide sequence ID" value="NZ_JACJII010000001.1"/>
</dbReference>
<keyword evidence="4" id="KW-1185">Reference proteome</keyword>
<evidence type="ECO:0000313" key="4">
    <source>
        <dbReference type="Proteomes" id="UP000539313"/>
    </source>
</evidence>
<evidence type="ECO:0000256" key="1">
    <source>
        <dbReference type="SAM" id="MobiDB-lite"/>
    </source>
</evidence>
<evidence type="ECO:0000313" key="3">
    <source>
        <dbReference type="EMBL" id="MBA9004258.1"/>
    </source>
</evidence>
<name>A0A7W3R8E8_9ACTN</name>
<proteinExistence type="predicted"/>
<evidence type="ECO:0000256" key="2">
    <source>
        <dbReference type="SAM" id="Phobius"/>
    </source>
</evidence>
<feature type="compositionally biased region" description="Gly residues" evidence="1">
    <location>
        <begin position="10"/>
        <end position="30"/>
    </location>
</feature>
<keyword evidence="2" id="KW-1133">Transmembrane helix</keyword>
<sequence>MSGWNPPPGQGGGPYGPQGPGQQPGYGPAPGGGPVPPYGGQPQPPYGGAPQPPPYGGAPQPPGYGPQPGPVGPGTPPPFPPPAPPKRGSGAGVILLLGGGGLVVVLILVAVVIALGGGSDHTISTPPTAGGLSRNTAAESELNSQISQQRSMLQRSAGYRLDDVKTAVYGEGRNRWLFLGGTGNIEDPDDFVEGFRRSATSTNSGSIQTTVNELSDAGGDGVGVCAEIRSTVGSTSYTTALCSWATDSSFGAVYPAPEQASSLTDVPTFSASDVADMMRRIRADVED</sequence>
<organism evidence="3 4">
    <name type="scientific">Thermomonospora cellulosilytica</name>
    <dbReference type="NCBI Taxonomy" id="1411118"/>
    <lineage>
        <taxon>Bacteria</taxon>
        <taxon>Bacillati</taxon>
        <taxon>Actinomycetota</taxon>
        <taxon>Actinomycetes</taxon>
        <taxon>Streptosporangiales</taxon>
        <taxon>Thermomonosporaceae</taxon>
        <taxon>Thermomonospora</taxon>
    </lineage>
</organism>
<feature type="compositionally biased region" description="Pro residues" evidence="1">
    <location>
        <begin position="31"/>
        <end position="85"/>
    </location>
</feature>
<comment type="caution">
    <text evidence="3">The sequence shown here is derived from an EMBL/GenBank/DDBJ whole genome shotgun (WGS) entry which is preliminary data.</text>
</comment>
<protein>
    <submittedName>
        <fullName evidence="3">Uncharacterized protein</fullName>
    </submittedName>
</protein>
<reference evidence="3 4" key="1">
    <citation type="submission" date="2020-08" db="EMBL/GenBank/DDBJ databases">
        <title>Sequencing the genomes of 1000 actinobacteria strains.</title>
        <authorList>
            <person name="Klenk H.-P."/>
        </authorList>
    </citation>
    <scope>NUCLEOTIDE SEQUENCE [LARGE SCALE GENOMIC DNA]</scope>
    <source>
        <strain evidence="3 4">DSM 45823</strain>
    </source>
</reference>
<keyword evidence="2" id="KW-0472">Membrane</keyword>
<dbReference type="Proteomes" id="UP000539313">
    <property type="component" value="Unassembled WGS sequence"/>
</dbReference>
<feature type="region of interest" description="Disordered" evidence="1">
    <location>
        <begin position="1"/>
        <end position="87"/>
    </location>
</feature>